<evidence type="ECO:0000313" key="2">
    <source>
        <dbReference type="Proteomes" id="UP000502584"/>
    </source>
</evidence>
<dbReference type="Pfam" id="PF10991">
    <property type="entry name" value="Enc34_ssDNA-bd"/>
    <property type="match status" value="1"/>
</dbReference>
<name>A0A6G6XGK6_9CAUD</name>
<reference evidence="1 2" key="1">
    <citation type="submission" date="2019-10" db="EMBL/GenBank/DDBJ databases">
        <title>Genome of the temperate Pseudomonas aerugionosa phage vB_Pae-SS2019XI.</title>
        <authorList>
            <person name="Hammerl J.A."/>
            <person name="Jaeckel C."/>
            <person name="Schnehle S."/>
            <person name="Schmoger S."/>
        </authorList>
    </citation>
    <scope>NUCLEOTIDE SEQUENCE [LARGE SCALE GENOMIC DNA]</scope>
</reference>
<dbReference type="InterPro" id="IPR012340">
    <property type="entry name" value="NA-bd_OB-fold"/>
</dbReference>
<dbReference type="Gene3D" id="2.40.50.140">
    <property type="entry name" value="Nucleic acid-binding proteins"/>
    <property type="match status" value="1"/>
</dbReference>
<organism evidence="1 2">
    <name type="scientific">Pseudomonas phage vB_Pae-SS2019XI</name>
    <dbReference type="NCBI Taxonomy" id="2660688"/>
    <lineage>
        <taxon>Viruses</taxon>
        <taxon>Duplodnaviria</taxon>
        <taxon>Heunggongvirae</taxon>
        <taxon>Uroviricota</taxon>
        <taxon>Caudoviricetes</taxon>
        <taxon>Casjensviridae</taxon>
        <taxon>Maxdohrnvirus</taxon>
        <taxon>Maxdohrnvirus SS2019XI</taxon>
    </lineage>
</organism>
<protein>
    <submittedName>
        <fullName evidence="1">Ligase</fullName>
    </submittedName>
</protein>
<dbReference type="SUPFAM" id="SSF50249">
    <property type="entry name" value="Nucleic acid-binding proteins"/>
    <property type="match status" value="1"/>
</dbReference>
<dbReference type="InterPro" id="IPR022595">
    <property type="entry name" value="Enc34_ssDNA-bd"/>
</dbReference>
<proteinExistence type="predicted"/>
<gene>
    <name evidence="1" type="ORF">vBPaeSS2019XI_076</name>
</gene>
<dbReference type="GO" id="GO:0016874">
    <property type="term" value="F:ligase activity"/>
    <property type="evidence" value="ECO:0007669"/>
    <property type="project" value="UniProtKB-KW"/>
</dbReference>
<keyword evidence="2" id="KW-1185">Reference proteome</keyword>
<keyword evidence="1" id="KW-0436">Ligase</keyword>
<accession>A0A6G6XGK6</accession>
<dbReference type="Proteomes" id="UP000502584">
    <property type="component" value="Segment"/>
</dbReference>
<dbReference type="EMBL" id="MN536026">
    <property type="protein sequence ID" value="QIG56954.1"/>
    <property type="molecule type" value="Genomic_DNA"/>
</dbReference>
<sequence length="205" mass="23007">MAREIVKKVKNAVLYSDGCIRIDNVRASYPHLDKAWAKNESDRPKFSITGLAPKETHEEAKKLLVEEINKLLTSSKIGKLASEHKFVRNGDDSGKEEAEGHWIIKASENPDRRPSCRTPRGTVMTPEETAKKIYPGCWVNILVRPWAQNNQHGKKINANLIAVQFVRDGERFGEGAIDDEDVWDELDDAADDGYDFGDEGGDDDL</sequence>
<evidence type="ECO:0000313" key="1">
    <source>
        <dbReference type="EMBL" id="QIG56954.1"/>
    </source>
</evidence>